<sequence length="906" mass="96593">MRPAPSVLGREEERDRARERLRSGGGVLFCGPGGIGKSTLMESLAAEAAEAGELVLRTCPNAAEAGLPYLALIDLFGAVLPEISAGLPDHLRTALESALLHAAPPPGTATDQLAIRVAVVEMLRGLAAVRPVLLVLDDAHWIDPPSAEVLAFAARRLAGTRVRVLAAERMDEHGTPRHAQLSPTPVAEIMLSALPAPLLKELVHRRMPETPTGSTLDRICAASGGNPLYALELARTLAHAGPADRPDDPLPVPERLRHLLADRLSALPPVAGPVLLLVAASARPGRELLPENDPGLTAALHAGILLAEADGSLRFSHPLLAELVYGDAAPRARRAAHTRLATLVDDPVERSRHRALATTRPDAGLADELVAAAGLARSRGAPAIAAALCRLAAARTPDPTLAARRLLEAAEHAWAAGLHEQARATCAAVLRRSDPAARVGARMLLVDLSSGPLSSIHSLLDAAADDAQGDVLLMARAHCMRADVTFRAIGVVGAMDEVREAERLARLAGDDDVLIEVLAQRVQIEIQDDTGGELPALAEALELAERRPLSGASAWIRQGHAVVQMRRGETAAAVETVRRLVADVERAGRTRDLARVLYTASSAYNRAGRCRDSAEAGRLCALLWNEVGLPPTGSLAMRGSAELNAGTVEAAVETLEAAVAMGESSKDPEWEAYSLIFLGRAELLRRNSAAAARHLGRGREMLHELGYFDPTMILLHADLAEALAMEGDVEAAREVINEAHSAVQRQHRHVILLGLDRVSALIDGFVDDPRLAADRLREAMSVEHAYPLELARCALTLATLERRARRRAAARSALAEAIRRYADAGCTPYLRHAQEELTRLDAADSGVSDLDRRLVELVRDGATNRAIAGALHLSVKAVEANLTRLYRRFGVTSRAELARATSTLDA</sequence>
<reference evidence="4 5" key="1">
    <citation type="submission" date="2020-08" db="EMBL/GenBank/DDBJ databases">
        <title>Sequencing the genomes of 1000 actinobacteria strains.</title>
        <authorList>
            <person name="Klenk H.-P."/>
        </authorList>
    </citation>
    <scope>NUCLEOTIDE SEQUENCE [LARGE SCALE GENOMIC DNA]</scope>
    <source>
        <strain evidence="4 5">DSM 45362</strain>
    </source>
</reference>
<dbReference type="PANTHER" id="PTHR16305">
    <property type="entry name" value="TESTICULAR SOLUBLE ADENYLYL CYCLASE"/>
    <property type="match status" value="1"/>
</dbReference>
<dbReference type="PROSITE" id="PS50043">
    <property type="entry name" value="HTH_LUXR_2"/>
    <property type="match status" value="1"/>
</dbReference>
<dbReference type="InterPro" id="IPR036388">
    <property type="entry name" value="WH-like_DNA-bd_sf"/>
</dbReference>
<keyword evidence="1" id="KW-0547">Nucleotide-binding</keyword>
<protein>
    <submittedName>
        <fullName evidence="4">DNA-binding NarL/FixJ family response regulator</fullName>
    </submittedName>
</protein>
<dbReference type="GO" id="GO:0005524">
    <property type="term" value="F:ATP binding"/>
    <property type="evidence" value="ECO:0007669"/>
    <property type="project" value="UniProtKB-KW"/>
</dbReference>
<dbReference type="SUPFAM" id="SSF46894">
    <property type="entry name" value="C-terminal effector domain of the bipartite response regulators"/>
    <property type="match status" value="1"/>
</dbReference>
<dbReference type="GO" id="GO:0005737">
    <property type="term" value="C:cytoplasm"/>
    <property type="evidence" value="ECO:0007669"/>
    <property type="project" value="TreeGrafter"/>
</dbReference>
<evidence type="ECO:0000313" key="4">
    <source>
        <dbReference type="EMBL" id="MBB5869963.1"/>
    </source>
</evidence>
<dbReference type="InterPro" id="IPR000792">
    <property type="entry name" value="Tscrpt_reg_LuxR_C"/>
</dbReference>
<name>A0A841BSR6_9ACTN</name>
<dbReference type="Pfam" id="PF00196">
    <property type="entry name" value="GerE"/>
    <property type="match status" value="1"/>
</dbReference>
<dbReference type="GO" id="GO:0006355">
    <property type="term" value="P:regulation of DNA-templated transcription"/>
    <property type="evidence" value="ECO:0007669"/>
    <property type="project" value="InterPro"/>
</dbReference>
<proteinExistence type="predicted"/>
<dbReference type="EMBL" id="JACHMN010000002">
    <property type="protein sequence ID" value="MBB5869963.1"/>
    <property type="molecule type" value="Genomic_DNA"/>
</dbReference>
<dbReference type="PANTHER" id="PTHR16305:SF35">
    <property type="entry name" value="TRANSCRIPTIONAL ACTIVATOR DOMAIN"/>
    <property type="match status" value="1"/>
</dbReference>
<evidence type="ECO:0000256" key="2">
    <source>
        <dbReference type="ARBA" id="ARBA00022840"/>
    </source>
</evidence>
<dbReference type="GO" id="GO:0004016">
    <property type="term" value="F:adenylate cyclase activity"/>
    <property type="evidence" value="ECO:0007669"/>
    <property type="project" value="TreeGrafter"/>
</dbReference>
<dbReference type="Proteomes" id="UP000587527">
    <property type="component" value="Unassembled WGS sequence"/>
</dbReference>
<dbReference type="SMART" id="SM00421">
    <property type="entry name" value="HTH_LUXR"/>
    <property type="match status" value="1"/>
</dbReference>
<feature type="domain" description="HTH luxR-type" evidence="3">
    <location>
        <begin position="843"/>
        <end position="905"/>
    </location>
</feature>
<keyword evidence="2" id="KW-0067">ATP-binding</keyword>
<evidence type="ECO:0000256" key="1">
    <source>
        <dbReference type="ARBA" id="ARBA00022741"/>
    </source>
</evidence>
<evidence type="ECO:0000259" key="3">
    <source>
        <dbReference type="PROSITE" id="PS50043"/>
    </source>
</evidence>
<evidence type="ECO:0000313" key="5">
    <source>
        <dbReference type="Proteomes" id="UP000587527"/>
    </source>
</evidence>
<dbReference type="SUPFAM" id="SSF48452">
    <property type="entry name" value="TPR-like"/>
    <property type="match status" value="1"/>
</dbReference>
<dbReference type="GO" id="GO:0003677">
    <property type="term" value="F:DNA binding"/>
    <property type="evidence" value="ECO:0007669"/>
    <property type="project" value="UniProtKB-KW"/>
</dbReference>
<organism evidence="4 5">
    <name type="scientific">Allocatelliglobosispora scoriae</name>
    <dbReference type="NCBI Taxonomy" id="643052"/>
    <lineage>
        <taxon>Bacteria</taxon>
        <taxon>Bacillati</taxon>
        <taxon>Actinomycetota</taxon>
        <taxon>Actinomycetes</taxon>
        <taxon>Micromonosporales</taxon>
        <taxon>Micromonosporaceae</taxon>
        <taxon>Allocatelliglobosispora</taxon>
    </lineage>
</organism>
<dbReference type="AlphaFoldDB" id="A0A841BSR6"/>
<dbReference type="SUPFAM" id="SSF52540">
    <property type="entry name" value="P-loop containing nucleoside triphosphate hydrolases"/>
    <property type="match status" value="1"/>
</dbReference>
<dbReference type="Gene3D" id="3.40.50.300">
    <property type="entry name" value="P-loop containing nucleotide triphosphate hydrolases"/>
    <property type="match status" value="1"/>
</dbReference>
<dbReference type="InterPro" id="IPR027417">
    <property type="entry name" value="P-loop_NTPase"/>
</dbReference>
<keyword evidence="4" id="KW-0238">DNA-binding</keyword>
<accession>A0A841BSR6</accession>
<dbReference type="Gene3D" id="1.10.10.10">
    <property type="entry name" value="Winged helix-like DNA-binding domain superfamily/Winged helix DNA-binding domain"/>
    <property type="match status" value="1"/>
</dbReference>
<comment type="caution">
    <text evidence="4">The sequence shown here is derived from an EMBL/GenBank/DDBJ whole genome shotgun (WGS) entry which is preliminary data.</text>
</comment>
<dbReference type="InterPro" id="IPR041664">
    <property type="entry name" value="AAA_16"/>
</dbReference>
<gene>
    <name evidence="4" type="ORF">F4553_003342</name>
</gene>
<dbReference type="InterPro" id="IPR011990">
    <property type="entry name" value="TPR-like_helical_dom_sf"/>
</dbReference>
<dbReference type="InterPro" id="IPR003593">
    <property type="entry name" value="AAA+_ATPase"/>
</dbReference>
<dbReference type="Pfam" id="PF13191">
    <property type="entry name" value="AAA_16"/>
    <property type="match status" value="1"/>
</dbReference>
<dbReference type="SMART" id="SM00382">
    <property type="entry name" value="AAA"/>
    <property type="match status" value="1"/>
</dbReference>
<dbReference type="InterPro" id="IPR016032">
    <property type="entry name" value="Sig_transdc_resp-reg_C-effctor"/>
</dbReference>
<dbReference type="Gene3D" id="1.25.40.10">
    <property type="entry name" value="Tetratricopeptide repeat domain"/>
    <property type="match status" value="1"/>
</dbReference>
<dbReference type="RefSeq" id="WP_184836994.1">
    <property type="nucleotide sequence ID" value="NZ_JACHMN010000002.1"/>
</dbReference>
<keyword evidence="5" id="KW-1185">Reference proteome</keyword>